<dbReference type="AlphaFoldDB" id="A0A1X7T7S0"/>
<reference evidence="4" key="1">
    <citation type="submission" date="2017-05" db="UniProtKB">
        <authorList>
            <consortium name="EnsemblMetazoa"/>
        </authorList>
    </citation>
    <scope>IDENTIFICATION</scope>
</reference>
<keyword evidence="1" id="KW-0677">Repeat</keyword>
<dbReference type="PANTHER" id="PTHR24198">
    <property type="entry name" value="ANKYRIN REPEAT AND PROTEIN KINASE DOMAIN-CONTAINING PROTEIN"/>
    <property type="match status" value="1"/>
</dbReference>
<dbReference type="InParanoid" id="A0A1X7T7S0"/>
<evidence type="ECO:0000256" key="3">
    <source>
        <dbReference type="PROSITE-ProRule" id="PRU00023"/>
    </source>
</evidence>
<feature type="repeat" description="ANK" evidence="3">
    <location>
        <begin position="61"/>
        <end position="93"/>
    </location>
</feature>
<dbReference type="Gene3D" id="1.25.40.20">
    <property type="entry name" value="Ankyrin repeat-containing domain"/>
    <property type="match status" value="1"/>
</dbReference>
<proteinExistence type="predicted"/>
<dbReference type="InterPro" id="IPR002110">
    <property type="entry name" value="Ankyrin_rpt"/>
</dbReference>
<dbReference type="Pfam" id="PF12796">
    <property type="entry name" value="Ank_2"/>
    <property type="match status" value="1"/>
</dbReference>
<keyword evidence="2 3" id="KW-0040">ANK repeat</keyword>
<sequence>MMACLNGHIQIVELLLKEQVDPNVQNKNGWNAFMLACKNGHTQIVELLLKEHVDPNGHNRKGHTALMAASAEGHYKVAKLLLEWKADPTIKSNEGYTAISLSKDSDIYALIHSYMYKKGNVKLEEDAASVYSFESHRTVSSGYHTASGISSMRTYPSTLTLDSVKEDSEDETYVE</sequence>
<dbReference type="PROSITE" id="PS50297">
    <property type="entry name" value="ANK_REP_REGION"/>
    <property type="match status" value="2"/>
</dbReference>
<dbReference type="eggNOG" id="KOG0502">
    <property type="taxonomic scope" value="Eukaryota"/>
</dbReference>
<evidence type="ECO:0000256" key="2">
    <source>
        <dbReference type="ARBA" id="ARBA00023043"/>
    </source>
</evidence>
<accession>A0A1X7T7S0</accession>
<dbReference type="OrthoDB" id="21416at2759"/>
<protein>
    <submittedName>
        <fullName evidence="4">Uncharacterized protein</fullName>
    </submittedName>
</protein>
<organism evidence="4">
    <name type="scientific">Amphimedon queenslandica</name>
    <name type="common">Sponge</name>
    <dbReference type="NCBI Taxonomy" id="400682"/>
    <lineage>
        <taxon>Eukaryota</taxon>
        <taxon>Metazoa</taxon>
        <taxon>Porifera</taxon>
        <taxon>Demospongiae</taxon>
        <taxon>Heteroscleromorpha</taxon>
        <taxon>Haplosclerida</taxon>
        <taxon>Niphatidae</taxon>
        <taxon>Amphimedon</taxon>
    </lineage>
</organism>
<dbReference type="EnsemblMetazoa" id="Aqu2.1.10445_001">
    <property type="protein sequence ID" value="Aqu2.1.10445_001"/>
    <property type="gene ID" value="Aqu2.1.10445"/>
</dbReference>
<dbReference type="InterPro" id="IPR036770">
    <property type="entry name" value="Ankyrin_rpt-contain_sf"/>
</dbReference>
<name>A0A1X7T7S0_AMPQE</name>
<dbReference type="SMART" id="SM00248">
    <property type="entry name" value="ANK"/>
    <property type="match status" value="3"/>
</dbReference>
<evidence type="ECO:0000256" key="1">
    <source>
        <dbReference type="ARBA" id="ARBA00022737"/>
    </source>
</evidence>
<dbReference type="PROSITE" id="PS50088">
    <property type="entry name" value="ANK_REPEAT"/>
    <property type="match status" value="3"/>
</dbReference>
<feature type="repeat" description="ANK" evidence="3">
    <location>
        <begin position="1"/>
        <end position="27"/>
    </location>
</feature>
<feature type="repeat" description="ANK" evidence="3">
    <location>
        <begin position="28"/>
        <end position="60"/>
    </location>
</feature>
<dbReference type="SUPFAM" id="SSF48403">
    <property type="entry name" value="Ankyrin repeat"/>
    <property type="match status" value="1"/>
</dbReference>
<dbReference type="PANTHER" id="PTHR24198:SF165">
    <property type="entry name" value="ANKYRIN REPEAT-CONTAINING PROTEIN-RELATED"/>
    <property type="match status" value="1"/>
</dbReference>
<evidence type="ECO:0000313" key="4">
    <source>
        <dbReference type="EnsemblMetazoa" id="Aqu2.1.10445_001"/>
    </source>
</evidence>